<keyword evidence="5" id="KW-0472">Membrane</keyword>
<evidence type="ECO:0000256" key="1">
    <source>
        <dbReference type="ARBA" id="ARBA00004167"/>
    </source>
</evidence>
<comment type="subcellular location">
    <subcellularLocation>
        <location evidence="1">Membrane</location>
        <topology evidence="1">Single-pass membrane protein</topology>
    </subcellularLocation>
</comment>
<reference evidence="11 12" key="1">
    <citation type="submission" date="2015-12" db="EMBL/GenBank/DDBJ databases">
        <title>The genome of Folsomia candida.</title>
        <authorList>
            <person name="Faddeeva A."/>
            <person name="Derks M.F."/>
            <person name="Anvar Y."/>
            <person name="Smit S."/>
            <person name="Van Straalen N."/>
            <person name="Roelofs D."/>
        </authorList>
    </citation>
    <scope>NUCLEOTIDE SEQUENCE [LARGE SCALE GENOMIC DNA]</scope>
    <source>
        <strain evidence="11 12">VU population</strain>
        <tissue evidence="11">Whole body</tissue>
    </source>
</reference>
<dbReference type="AlphaFoldDB" id="A0A226E7Y3"/>
<dbReference type="Gene3D" id="4.10.400.10">
    <property type="entry name" value="Low-density Lipoprotein Receptor"/>
    <property type="match status" value="3"/>
</dbReference>
<gene>
    <name evidence="11" type="ORF">Fcan01_12780</name>
</gene>
<dbReference type="Pfam" id="PF00057">
    <property type="entry name" value="Ldl_recept_a"/>
    <property type="match status" value="3"/>
</dbReference>
<dbReference type="CDD" id="cd00112">
    <property type="entry name" value="LDLa"/>
    <property type="match status" value="3"/>
</dbReference>
<keyword evidence="7 11" id="KW-0675">Receptor</keyword>
<feature type="disulfide bond" evidence="9">
    <location>
        <begin position="82"/>
        <end position="97"/>
    </location>
</feature>
<dbReference type="InterPro" id="IPR002172">
    <property type="entry name" value="LDrepeatLR_classA_rpt"/>
</dbReference>
<dbReference type="FunFam" id="4.10.400.10:FF:000001">
    <property type="entry name" value="Low-density lipoprotein receptor-related protein 1"/>
    <property type="match status" value="1"/>
</dbReference>
<dbReference type="OrthoDB" id="19606at2759"/>
<dbReference type="GO" id="GO:0005041">
    <property type="term" value="F:low-density lipoprotein particle receptor activity"/>
    <property type="evidence" value="ECO:0007669"/>
    <property type="project" value="TreeGrafter"/>
</dbReference>
<evidence type="ECO:0000256" key="7">
    <source>
        <dbReference type="ARBA" id="ARBA00023170"/>
    </source>
</evidence>
<accession>A0A226E7Y3</accession>
<evidence type="ECO:0000256" key="4">
    <source>
        <dbReference type="ARBA" id="ARBA00022989"/>
    </source>
</evidence>
<feature type="disulfide bond" evidence="9">
    <location>
        <begin position="29"/>
        <end position="47"/>
    </location>
</feature>
<feature type="signal peptide" evidence="10">
    <location>
        <begin position="1"/>
        <end position="18"/>
    </location>
</feature>
<keyword evidence="10" id="KW-0732">Signal</keyword>
<dbReference type="OMA" id="TISEFEC"/>
<dbReference type="GO" id="GO:0043235">
    <property type="term" value="C:receptor complex"/>
    <property type="evidence" value="ECO:0007669"/>
    <property type="project" value="TreeGrafter"/>
</dbReference>
<dbReference type="STRING" id="158441.A0A226E7Y3"/>
<keyword evidence="12" id="KW-1185">Reference proteome</keyword>
<dbReference type="InterPro" id="IPR023415">
    <property type="entry name" value="LDLR_class-A_CS"/>
</dbReference>
<evidence type="ECO:0000256" key="9">
    <source>
        <dbReference type="PROSITE-ProRule" id="PRU00124"/>
    </source>
</evidence>
<keyword evidence="3" id="KW-0677">Repeat</keyword>
<dbReference type="SMART" id="SM00192">
    <property type="entry name" value="LDLa"/>
    <property type="match status" value="3"/>
</dbReference>
<dbReference type="EMBL" id="LNIX01000006">
    <property type="protein sequence ID" value="OXA52981.1"/>
    <property type="molecule type" value="Genomic_DNA"/>
</dbReference>
<dbReference type="GO" id="GO:0005886">
    <property type="term" value="C:plasma membrane"/>
    <property type="evidence" value="ECO:0007669"/>
    <property type="project" value="TreeGrafter"/>
</dbReference>
<evidence type="ECO:0000256" key="6">
    <source>
        <dbReference type="ARBA" id="ARBA00023157"/>
    </source>
</evidence>
<dbReference type="PANTHER" id="PTHR22722">
    <property type="entry name" value="LOW-DENSITY LIPOPROTEIN RECEPTOR-RELATED PROTEIN 2-RELATED"/>
    <property type="match status" value="1"/>
</dbReference>
<dbReference type="PANTHER" id="PTHR22722:SF5">
    <property type="entry name" value="LOW-DENSITY LIPOPROTEIN RECEPTOR-RELATED PROTEIN 1B"/>
    <property type="match status" value="1"/>
</dbReference>
<feature type="chain" id="PRO_5012872543" evidence="10">
    <location>
        <begin position="19"/>
        <end position="164"/>
    </location>
</feature>
<sequence>MRPILFVLVLTLAHPAFQQGCNPDSQFECTNGHCIPINWTCDRNDDCGDMSDESEDLCGPQLCDPGEFLCENGNCIPERWICDGDNDCGDLSDERNCPCPNPSHVKCDDEFTCIPPEYICDGIRDCPDNSDETNCTSLARPQGSLLRRVVEHKLPGKGKLYIKH</sequence>
<dbReference type="InterPro" id="IPR051221">
    <property type="entry name" value="LDLR-related"/>
</dbReference>
<evidence type="ECO:0000256" key="10">
    <source>
        <dbReference type="SAM" id="SignalP"/>
    </source>
</evidence>
<evidence type="ECO:0000313" key="11">
    <source>
        <dbReference type="EMBL" id="OXA52981.1"/>
    </source>
</evidence>
<comment type="caution">
    <text evidence="9">Lacks conserved residue(s) required for the propagation of feature annotation.</text>
</comment>
<dbReference type="PRINTS" id="PR00261">
    <property type="entry name" value="LDLRECEPTOR"/>
</dbReference>
<evidence type="ECO:0000256" key="3">
    <source>
        <dbReference type="ARBA" id="ARBA00022737"/>
    </source>
</evidence>
<feature type="disulfide bond" evidence="9">
    <location>
        <begin position="120"/>
        <end position="135"/>
    </location>
</feature>
<dbReference type="PROSITE" id="PS50068">
    <property type="entry name" value="LDLRA_2"/>
    <property type="match status" value="3"/>
</dbReference>
<keyword evidence="6 9" id="KW-1015">Disulfide bond</keyword>
<proteinExistence type="predicted"/>
<evidence type="ECO:0000256" key="5">
    <source>
        <dbReference type="ARBA" id="ARBA00023136"/>
    </source>
</evidence>
<feature type="disulfide bond" evidence="9">
    <location>
        <begin position="63"/>
        <end position="75"/>
    </location>
</feature>
<evidence type="ECO:0000313" key="12">
    <source>
        <dbReference type="Proteomes" id="UP000198287"/>
    </source>
</evidence>
<keyword evidence="11" id="KW-0449">Lipoprotein</keyword>
<dbReference type="PROSITE" id="PS01209">
    <property type="entry name" value="LDLRA_1"/>
    <property type="match status" value="1"/>
</dbReference>
<evidence type="ECO:0000256" key="2">
    <source>
        <dbReference type="ARBA" id="ARBA00022692"/>
    </source>
</evidence>
<dbReference type="FunFam" id="4.10.400.10:FF:000011">
    <property type="entry name" value="Low-density lipoprotein receptor-related protein 1"/>
    <property type="match status" value="1"/>
</dbReference>
<keyword evidence="4" id="KW-1133">Transmembrane helix</keyword>
<name>A0A226E7Y3_FOLCA</name>
<dbReference type="Proteomes" id="UP000198287">
    <property type="component" value="Unassembled WGS sequence"/>
</dbReference>
<keyword evidence="8" id="KW-0325">Glycoprotein</keyword>
<keyword evidence="2" id="KW-0812">Transmembrane</keyword>
<evidence type="ECO:0000256" key="8">
    <source>
        <dbReference type="ARBA" id="ARBA00023180"/>
    </source>
</evidence>
<comment type="caution">
    <text evidence="11">The sequence shown here is derived from an EMBL/GenBank/DDBJ whole genome shotgun (WGS) entry which is preliminary data.</text>
</comment>
<feature type="disulfide bond" evidence="9">
    <location>
        <begin position="70"/>
        <end position="88"/>
    </location>
</feature>
<organism evidence="11 12">
    <name type="scientific">Folsomia candida</name>
    <name type="common">Springtail</name>
    <dbReference type="NCBI Taxonomy" id="158441"/>
    <lineage>
        <taxon>Eukaryota</taxon>
        <taxon>Metazoa</taxon>
        <taxon>Ecdysozoa</taxon>
        <taxon>Arthropoda</taxon>
        <taxon>Hexapoda</taxon>
        <taxon>Collembola</taxon>
        <taxon>Entomobryomorpha</taxon>
        <taxon>Isotomoidea</taxon>
        <taxon>Isotomidae</taxon>
        <taxon>Proisotominae</taxon>
        <taxon>Folsomia</taxon>
    </lineage>
</organism>
<dbReference type="SUPFAM" id="SSF57424">
    <property type="entry name" value="LDL receptor-like module"/>
    <property type="match status" value="3"/>
</dbReference>
<protein>
    <submittedName>
        <fullName evidence="11">Low-density lipoprotein receptor-related protein 2</fullName>
    </submittedName>
</protein>
<dbReference type="InterPro" id="IPR036055">
    <property type="entry name" value="LDL_receptor-like_sf"/>
</dbReference>